<reference evidence="2 3" key="1">
    <citation type="journal article" date="2022" name="Allergy">
        <title>Genome assembly and annotation of Periplaneta americana reveal a comprehensive cockroach allergen profile.</title>
        <authorList>
            <person name="Wang L."/>
            <person name="Xiong Q."/>
            <person name="Saelim N."/>
            <person name="Wang L."/>
            <person name="Nong W."/>
            <person name="Wan A.T."/>
            <person name="Shi M."/>
            <person name="Liu X."/>
            <person name="Cao Q."/>
            <person name="Hui J.H.L."/>
            <person name="Sookrung N."/>
            <person name="Leung T.F."/>
            <person name="Tungtrongchitr A."/>
            <person name="Tsui S.K.W."/>
        </authorList>
    </citation>
    <scope>NUCLEOTIDE SEQUENCE [LARGE SCALE GENOMIC DNA]</scope>
    <source>
        <strain evidence="2">PWHHKU_190912</strain>
    </source>
</reference>
<sequence length="254" mass="28971">MKDKLGKYGILIRMLADCKERYVHRMEVYAGKQEGTTSEYKGPKEIVIGLVAPIKNTGRNVTDCYYTSVDLAEDLYSDYNLTLVEPMQNKRKHIPKELKSVKGRELYSSIFAFTDSSSGKPPVTLVSYIPKPKKEQLTPSTKWRENTVQKEVLDDGFSLYSTLLIDIACINAYALHTMNFPEWKVQPQVEQRPEVVTGLQNNILAAMEAVLERKLRKRSETPKHSTGKGRCPVCCVEAHTKNKRTNWQKPPLFV</sequence>
<comment type="caution">
    <text evidence="2">The sequence shown here is derived from an EMBL/GenBank/DDBJ whole genome shotgun (WGS) entry which is preliminary data.</text>
</comment>
<evidence type="ECO:0000259" key="1">
    <source>
        <dbReference type="Pfam" id="PF13843"/>
    </source>
</evidence>
<dbReference type="Proteomes" id="UP001148838">
    <property type="component" value="Unassembled WGS sequence"/>
</dbReference>
<dbReference type="EMBL" id="JAJSOF020000019">
    <property type="protein sequence ID" value="KAJ4438038.1"/>
    <property type="molecule type" value="Genomic_DNA"/>
</dbReference>
<dbReference type="PANTHER" id="PTHR46599:SF6">
    <property type="entry name" value="DUAL SPECIFICITY PHOSPHATASE 26"/>
    <property type="match status" value="1"/>
</dbReference>
<evidence type="ECO:0000313" key="2">
    <source>
        <dbReference type="EMBL" id="KAJ4438038.1"/>
    </source>
</evidence>
<keyword evidence="3" id="KW-1185">Reference proteome</keyword>
<organism evidence="2 3">
    <name type="scientific">Periplaneta americana</name>
    <name type="common">American cockroach</name>
    <name type="synonym">Blatta americana</name>
    <dbReference type="NCBI Taxonomy" id="6978"/>
    <lineage>
        <taxon>Eukaryota</taxon>
        <taxon>Metazoa</taxon>
        <taxon>Ecdysozoa</taxon>
        <taxon>Arthropoda</taxon>
        <taxon>Hexapoda</taxon>
        <taxon>Insecta</taxon>
        <taxon>Pterygota</taxon>
        <taxon>Neoptera</taxon>
        <taxon>Polyneoptera</taxon>
        <taxon>Dictyoptera</taxon>
        <taxon>Blattodea</taxon>
        <taxon>Blattoidea</taxon>
        <taxon>Blattidae</taxon>
        <taxon>Blattinae</taxon>
        <taxon>Periplaneta</taxon>
    </lineage>
</organism>
<protein>
    <recommendedName>
        <fullName evidence="1">PiggyBac transposable element-derived protein domain-containing protein</fullName>
    </recommendedName>
</protein>
<accession>A0ABQ8SVL6</accession>
<dbReference type="InterPro" id="IPR029526">
    <property type="entry name" value="PGBD"/>
</dbReference>
<gene>
    <name evidence="2" type="ORF">ANN_13977</name>
</gene>
<proteinExistence type="predicted"/>
<evidence type="ECO:0000313" key="3">
    <source>
        <dbReference type="Proteomes" id="UP001148838"/>
    </source>
</evidence>
<dbReference type="PANTHER" id="PTHR46599">
    <property type="entry name" value="PIGGYBAC TRANSPOSABLE ELEMENT-DERIVED PROTEIN 4"/>
    <property type="match status" value="1"/>
</dbReference>
<feature type="domain" description="PiggyBac transposable element-derived protein" evidence="1">
    <location>
        <begin position="1"/>
        <end position="100"/>
    </location>
</feature>
<dbReference type="Pfam" id="PF13843">
    <property type="entry name" value="DDE_Tnp_1_7"/>
    <property type="match status" value="1"/>
</dbReference>
<name>A0ABQ8SVL6_PERAM</name>